<gene>
    <name evidence="1" type="ORF">KME25_03990</name>
</gene>
<dbReference type="SUPFAM" id="SSF141571">
    <property type="entry name" value="Pentapeptide repeat-like"/>
    <property type="match status" value="2"/>
</dbReference>
<proteinExistence type="predicted"/>
<comment type="caution">
    <text evidence="1">The sequence shown here is derived from an EMBL/GenBank/DDBJ whole genome shotgun (WGS) entry which is preliminary data.</text>
</comment>
<name>A0A951U8C2_9CYAN</name>
<dbReference type="InterPro" id="IPR051082">
    <property type="entry name" value="Pentapeptide-BTB/POZ_domain"/>
</dbReference>
<evidence type="ECO:0000313" key="1">
    <source>
        <dbReference type="EMBL" id="MBW4543600.1"/>
    </source>
</evidence>
<organism evidence="1 2">
    <name type="scientific">Symplocastrum torsivum CPER-KK1</name>
    <dbReference type="NCBI Taxonomy" id="450513"/>
    <lineage>
        <taxon>Bacteria</taxon>
        <taxon>Bacillati</taxon>
        <taxon>Cyanobacteriota</taxon>
        <taxon>Cyanophyceae</taxon>
        <taxon>Oscillatoriophycideae</taxon>
        <taxon>Oscillatoriales</taxon>
        <taxon>Microcoleaceae</taxon>
        <taxon>Symplocastrum</taxon>
    </lineage>
</organism>
<reference evidence="1" key="1">
    <citation type="submission" date="2021-05" db="EMBL/GenBank/DDBJ databases">
        <authorList>
            <person name="Pietrasiak N."/>
            <person name="Ward R."/>
            <person name="Stajich J.E."/>
            <person name="Kurbessoian T."/>
        </authorList>
    </citation>
    <scope>NUCLEOTIDE SEQUENCE</scope>
    <source>
        <strain evidence="1">CPER-KK1</strain>
    </source>
</reference>
<dbReference type="InterPro" id="IPR001646">
    <property type="entry name" value="5peptide_repeat"/>
</dbReference>
<dbReference type="Pfam" id="PF00805">
    <property type="entry name" value="Pentapeptide"/>
    <property type="match status" value="4"/>
</dbReference>
<dbReference type="Gene3D" id="2.160.20.80">
    <property type="entry name" value="E3 ubiquitin-protein ligase SopA"/>
    <property type="match status" value="1"/>
</dbReference>
<dbReference type="AlphaFoldDB" id="A0A951U8C2"/>
<dbReference type="EMBL" id="JAHHIF010000004">
    <property type="protein sequence ID" value="MBW4543600.1"/>
    <property type="molecule type" value="Genomic_DNA"/>
</dbReference>
<evidence type="ECO:0000313" key="2">
    <source>
        <dbReference type="Proteomes" id="UP000753908"/>
    </source>
</evidence>
<reference evidence="1" key="2">
    <citation type="journal article" date="2022" name="Microbiol. Resour. Announc.">
        <title>Metagenome Sequencing to Explore Phylogenomics of Terrestrial Cyanobacteria.</title>
        <authorList>
            <person name="Ward R.D."/>
            <person name="Stajich J.E."/>
            <person name="Johansen J.R."/>
            <person name="Huntemann M."/>
            <person name="Clum A."/>
            <person name="Foster B."/>
            <person name="Foster B."/>
            <person name="Roux S."/>
            <person name="Palaniappan K."/>
            <person name="Varghese N."/>
            <person name="Mukherjee S."/>
            <person name="Reddy T.B.K."/>
            <person name="Daum C."/>
            <person name="Copeland A."/>
            <person name="Chen I.A."/>
            <person name="Ivanova N.N."/>
            <person name="Kyrpides N.C."/>
            <person name="Shapiro N."/>
            <person name="Eloe-Fadrosh E.A."/>
            <person name="Pietrasiak N."/>
        </authorList>
    </citation>
    <scope>NUCLEOTIDE SEQUENCE</scope>
    <source>
        <strain evidence="1">CPER-KK1</strain>
    </source>
</reference>
<dbReference type="PANTHER" id="PTHR14136">
    <property type="entry name" value="BTB_POZ DOMAIN-CONTAINING PROTEIN KCTD9"/>
    <property type="match status" value="1"/>
</dbReference>
<accession>A0A951U8C2</accession>
<protein>
    <submittedName>
        <fullName evidence="1">Pentapeptide repeat-containing protein</fullName>
    </submittedName>
</protein>
<dbReference type="Proteomes" id="UP000753908">
    <property type="component" value="Unassembled WGS sequence"/>
</dbReference>
<dbReference type="PANTHER" id="PTHR14136:SF17">
    <property type="entry name" value="BTB_POZ DOMAIN-CONTAINING PROTEIN KCTD9"/>
    <property type="match status" value="1"/>
</dbReference>
<sequence>MVEKTKVVKEYIVKVAYVLEPDWGYGDEREYVRVYVKAESTEEAIRLVDEGDREWEDELDSYDCYTVGSIEDWIVYERDKPTDILRKYAAGERNFIGVDLCEANLVKCNLAQADLSGADLSGADLSGANLSRASLYDVNLYGANLSGADLSDAQLSATVPGDTEGANLSEADLTGANLSGADLSCINLSGADLSEANLHGAYLSGVNLKEAFLNQADLSRAYLSGAHLSEADLNGAKLSGANLNGADLSGANLQGTFYDEKTEFPEGFDPAWAGAQLEVKDDTKTMDRLEVLQTPRERLDTILLAIDTAKQLGCMDEGIKQALKYQVRKILLEDIIKPYLPSEWSVSDRAMYLGYNPTRAQLVAIGKEAARLYREQHGDDPPQSQEVVDGQTRLVKVYSGKAIDLLDTAIRQVMAS</sequence>